<accession>A0AA38U4K3</accession>
<evidence type="ECO:0000256" key="1">
    <source>
        <dbReference type="SAM" id="MobiDB-lite"/>
    </source>
</evidence>
<evidence type="ECO:0000313" key="4">
    <source>
        <dbReference type="Proteomes" id="UP001172673"/>
    </source>
</evidence>
<dbReference type="EMBL" id="JAPDRK010000030">
    <property type="protein sequence ID" value="KAJ9601958.1"/>
    <property type="molecule type" value="Genomic_DNA"/>
</dbReference>
<dbReference type="Pfam" id="PF12738">
    <property type="entry name" value="PTCB-BRCT"/>
    <property type="match status" value="1"/>
</dbReference>
<feature type="region of interest" description="Disordered" evidence="1">
    <location>
        <begin position="107"/>
        <end position="149"/>
    </location>
</feature>
<reference evidence="3" key="1">
    <citation type="submission" date="2022-10" db="EMBL/GenBank/DDBJ databases">
        <title>Culturing micro-colonial fungi from biological soil crusts in the Mojave desert and describing Neophaeococcomyces mojavensis, and introducing the new genera and species Taxawa tesnikishii.</title>
        <authorList>
            <person name="Kurbessoian T."/>
            <person name="Stajich J.E."/>
        </authorList>
    </citation>
    <scope>NUCLEOTIDE SEQUENCE</scope>
    <source>
        <strain evidence="3">TK_41</strain>
    </source>
</reference>
<dbReference type="InterPro" id="IPR001357">
    <property type="entry name" value="BRCT_dom"/>
</dbReference>
<proteinExistence type="predicted"/>
<name>A0AA38U4K3_9EURO</name>
<dbReference type="PROSITE" id="PS50172">
    <property type="entry name" value="BRCT"/>
    <property type="match status" value="1"/>
</dbReference>
<protein>
    <recommendedName>
        <fullName evidence="2">BRCT domain-containing protein</fullName>
    </recommendedName>
</protein>
<organism evidence="3 4">
    <name type="scientific">Cladophialophora chaetospira</name>
    <dbReference type="NCBI Taxonomy" id="386627"/>
    <lineage>
        <taxon>Eukaryota</taxon>
        <taxon>Fungi</taxon>
        <taxon>Dikarya</taxon>
        <taxon>Ascomycota</taxon>
        <taxon>Pezizomycotina</taxon>
        <taxon>Eurotiomycetes</taxon>
        <taxon>Chaetothyriomycetidae</taxon>
        <taxon>Chaetothyriales</taxon>
        <taxon>Herpotrichiellaceae</taxon>
        <taxon>Cladophialophora</taxon>
    </lineage>
</organism>
<keyword evidence="4" id="KW-1185">Reference proteome</keyword>
<gene>
    <name evidence="3" type="ORF">H2200_013517</name>
</gene>
<feature type="domain" description="BRCT" evidence="2">
    <location>
        <begin position="1"/>
        <end position="81"/>
    </location>
</feature>
<dbReference type="AlphaFoldDB" id="A0AA38U4K3"/>
<dbReference type="Gene3D" id="3.40.50.10190">
    <property type="entry name" value="BRCT domain"/>
    <property type="match status" value="1"/>
</dbReference>
<sequence length="484" mass="55174">MPKRFGNIILASTGDFPKDTDNKIKGWVEHAGGTFARELSKDVTHLLCSEKAWKRYYPIVKEARRIKSVHIVKLNWLEQSLWSKTGKPLDTAPYLWEQRKVTKCGIRKRKRADLDSPDGEDDVKDKPSKRQKKPKKADAQAKGQTKDRRIAKAGKEFDEACAEFQQYMGKRNYRPFTDKSGFVYLLTLVRKDVLKNRLEKHRVKVRYAPSFTSQHDIFIPITNQAVDPRRKESDVSLSLSGRIEYQSSDTADCDDLPPESPSLPPCPVPLYYFPKPYPYSHNPCVASSLPRQLTSSNPKLRVRIRDPWAQSVQIFVSDESPRAIPNGKPRYSMSNQIPPLNLQELRTRSYAVYTVYSKPGICHYETIAPLGSTFDFAWAAFNKFIKPRIGVEWGELHRGWQRGFKVEDLLKERVGGVDGATDRRRWDVVEPTTIFKHPDGAVGDSLEPAEARATRPTVTMVVNTPKVKAGDQIDARAMTPEDGW</sequence>
<feature type="compositionally biased region" description="Basic and acidic residues" evidence="1">
    <location>
        <begin position="136"/>
        <end position="149"/>
    </location>
</feature>
<dbReference type="InterPro" id="IPR036420">
    <property type="entry name" value="BRCT_dom_sf"/>
</dbReference>
<dbReference type="SUPFAM" id="SSF52113">
    <property type="entry name" value="BRCT domain"/>
    <property type="match status" value="1"/>
</dbReference>
<evidence type="ECO:0000313" key="3">
    <source>
        <dbReference type="EMBL" id="KAJ9601958.1"/>
    </source>
</evidence>
<dbReference type="Proteomes" id="UP001172673">
    <property type="component" value="Unassembled WGS sequence"/>
</dbReference>
<evidence type="ECO:0000259" key="2">
    <source>
        <dbReference type="PROSITE" id="PS50172"/>
    </source>
</evidence>
<comment type="caution">
    <text evidence="3">The sequence shown here is derived from an EMBL/GenBank/DDBJ whole genome shotgun (WGS) entry which is preliminary data.</text>
</comment>